<dbReference type="InterPro" id="IPR000014">
    <property type="entry name" value="PAS"/>
</dbReference>
<comment type="catalytic activity">
    <reaction evidence="1">
        <text>ATP + protein L-histidine = ADP + protein N-phospho-L-histidine.</text>
        <dbReference type="EC" id="2.7.13.3"/>
    </reaction>
</comment>
<evidence type="ECO:0000256" key="4">
    <source>
        <dbReference type="ARBA" id="ARBA00022679"/>
    </source>
</evidence>
<dbReference type="Gene3D" id="3.30.565.10">
    <property type="entry name" value="Histidine kinase-like ATPase, C-terminal domain"/>
    <property type="match status" value="1"/>
</dbReference>
<dbReference type="SMART" id="SM00091">
    <property type="entry name" value="PAS"/>
    <property type="match status" value="1"/>
</dbReference>
<sequence>MKLQLEPFFDLSMDCLCIAGYDGYFKKINPAFIKLLGYSEEELHSRLICDFIYEEDRERTALYRQSLKNNRPLVNFENRYVCKSGEYVWLHWTSIPVEDEQLVYAIAKDITHKKKLETERISHLGHLSKLNQELKQLNYTTSHDLRSPVNNMLTLFDLIDMDNINDEDTAEIIDFLRLSVEELKTSLNSNVDVMKQDDIIKEALEDVHFENVFEKVQRSISTLVKKAKTQFKVDFSGLENIAFNAAYMESIFLNLITNSIKYARPDVSPVVTIITSEENGEKVFEYSDNGLGFDMKKVGHLIFNLNQTFHDNEDSKGVGLYLVNNHVTSLGGSIGVESEVNKGTTFTIKFSA</sequence>
<organism evidence="8 9">
    <name type="scientific">Kriegella aquimaris</name>
    <dbReference type="NCBI Taxonomy" id="192904"/>
    <lineage>
        <taxon>Bacteria</taxon>
        <taxon>Pseudomonadati</taxon>
        <taxon>Bacteroidota</taxon>
        <taxon>Flavobacteriia</taxon>
        <taxon>Flavobacteriales</taxon>
        <taxon>Flavobacteriaceae</taxon>
        <taxon>Kriegella</taxon>
    </lineage>
</organism>
<evidence type="ECO:0000313" key="8">
    <source>
        <dbReference type="EMBL" id="SDN03270.1"/>
    </source>
</evidence>
<dbReference type="CDD" id="cd00082">
    <property type="entry name" value="HisKA"/>
    <property type="match status" value="1"/>
</dbReference>
<dbReference type="SUPFAM" id="SSF55874">
    <property type="entry name" value="ATPase domain of HSP90 chaperone/DNA topoisomerase II/histidine kinase"/>
    <property type="match status" value="1"/>
</dbReference>
<gene>
    <name evidence="8" type="ORF">SAMN04488514_12037</name>
</gene>
<dbReference type="PRINTS" id="PR00344">
    <property type="entry name" value="BCTRLSENSOR"/>
</dbReference>
<keyword evidence="4" id="KW-0808">Transferase</keyword>
<dbReference type="SUPFAM" id="SSF55785">
    <property type="entry name" value="PYP-like sensor domain (PAS domain)"/>
    <property type="match status" value="1"/>
</dbReference>
<dbReference type="PANTHER" id="PTHR43304:SF1">
    <property type="entry name" value="PAC DOMAIN-CONTAINING PROTEIN"/>
    <property type="match status" value="1"/>
</dbReference>
<evidence type="ECO:0000256" key="1">
    <source>
        <dbReference type="ARBA" id="ARBA00000085"/>
    </source>
</evidence>
<evidence type="ECO:0000256" key="5">
    <source>
        <dbReference type="ARBA" id="ARBA00022777"/>
    </source>
</evidence>
<dbReference type="InterPro" id="IPR036097">
    <property type="entry name" value="HisK_dim/P_sf"/>
</dbReference>
<accession>A0A1G9Y2M3</accession>
<feature type="domain" description="Histidine kinase" evidence="6">
    <location>
        <begin position="140"/>
        <end position="352"/>
    </location>
</feature>
<evidence type="ECO:0000259" key="7">
    <source>
        <dbReference type="PROSITE" id="PS50112"/>
    </source>
</evidence>
<dbReference type="NCBIfam" id="TIGR00229">
    <property type="entry name" value="sensory_box"/>
    <property type="match status" value="1"/>
</dbReference>
<dbReference type="Gene3D" id="3.30.450.20">
    <property type="entry name" value="PAS domain"/>
    <property type="match status" value="1"/>
</dbReference>
<evidence type="ECO:0000256" key="3">
    <source>
        <dbReference type="ARBA" id="ARBA00022553"/>
    </source>
</evidence>
<dbReference type="InterPro" id="IPR052162">
    <property type="entry name" value="Sensor_kinase/Photoreceptor"/>
</dbReference>
<dbReference type="PANTHER" id="PTHR43304">
    <property type="entry name" value="PHYTOCHROME-LIKE PROTEIN CPH1"/>
    <property type="match status" value="1"/>
</dbReference>
<dbReference type="EMBL" id="FNGV01000020">
    <property type="protein sequence ID" value="SDN03270.1"/>
    <property type="molecule type" value="Genomic_DNA"/>
</dbReference>
<dbReference type="PROSITE" id="PS50109">
    <property type="entry name" value="HIS_KIN"/>
    <property type="match status" value="1"/>
</dbReference>
<dbReference type="InterPro" id="IPR001610">
    <property type="entry name" value="PAC"/>
</dbReference>
<dbReference type="PROSITE" id="PS50112">
    <property type="entry name" value="PAS"/>
    <property type="match status" value="1"/>
</dbReference>
<dbReference type="Pfam" id="PF08447">
    <property type="entry name" value="PAS_3"/>
    <property type="match status" value="1"/>
</dbReference>
<feature type="domain" description="PAS" evidence="7">
    <location>
        <begin position="22"/>
        <end position="58"/>
    </location>
</feature>
<keyword evidence="9" id="KW-1185">Reference proteome</keyword>
<keyword evidence="5" id="KW-0418">Kinase</keyword>
<dbReference type="InterPro" id="IPR003661">
    <property type="entry name" value="HisK_dim/P_dom"/>
</dbReference>
<dbReference type="OrthoDB" id="5522855at2"/>
<dbReference type="GO" id="GO:0000155">
    <property type="term" value="F:phosphorelay sensor kinase activity"/>
    <property type="evidence" value="ECO:0007669"/>
    <property type="project" value="InterPro"/>
</dbReference>
<dbReference type="InterPro" id="IPR035965">
    <property type="entry name" value="PAS-like_dom_sf"/>
</dbReference>
<name>A0A1G9Y2M3_9FLAO</name>
<proteinExistence type="predicted"/>
<dbReference type="AlphaFoldDB" id="A0A1G9Y2M3"/>
<dbReference type="InterPro" id="IPR004358">
    <property type="entry name" value="Sig_transdc_His_kin-like_C"/>
</dbReference>
<dbReference type="InterPro" id="IPR036890">
    <property type="entry name" value="HATPase_C_sf"/>
</dbReference>
<dbReference type="Gene3D" id="1.10.287.130">
    <property type="match status" value="1"/>
</dbReference>
<dbReference type="CDD" id="cd00130">
    <property type="entry name" value="PAS"/>
    <property type="match status" value="1"/>
</dbReference>
<dbReference type="Proteomes" id="UP000199440">
    <property type="component" value="Unassembled WGS sequence"/>
</dbReference>
<reference evidence="8 9" key="1">
    <citation type="submission" date="2016-10" db="EMBL/GenBank/DDBJ databases">
        <authorList>
            <person name="de Groot N.N."/>
        </authorList>
    </citation>
    <scope>NUCLEOTIDE SEQUENCE [LARGE SCALE GENOMIC DNA]</scope>
    <source>
        <strain evidence="8 9">DSM 19886</strain>
    </source>
</reference>
<dbReference type="RefSeq" id="WP_089895479.1">
    <property type="nucleotide sequence ID" value="NZ_FNGV01000020.1"/>
</dbReference>
<dbReference type="InterPro" id="IPR013655">
    <property type="entry name" value="PAS_fold_3"/>
</dbReference>
<evidence type="ECO:0000313" key="9">
    <source>
        <dbReference type="Proteomes" id="UP000199440"/>
    </source>
</evidence>
<dbReference type="InterPro" id="IPR005467">
    <property type="entry name" value="His_kinase_dom"/>
</dbReference>
<protein>
    <recommendedName>
        <fullName evidence="2">histidine kinase</fullName>
        <ecNumber evidence="2">2.7.13.3</ecNumber>
    </recommendedName>
</protein>
<evidence type="ECO:0000259" key="6">
    <source>
        <dbReference type="PROSITE" id="PS50109"/>
    </source>
</evidence>
<dbReference type="InterPro" id="IPR003594">
    <property type="entry name" value="HATPase_dom"/>
</dbReference>
<evidence type="ECO:0000256" key="2">
    <source>
        <dbReference type="ARBA" id="ARBA00012438"/>
    </source>
</evidence>
<keyword evidence="3" id="KW-0597">Phosphoprotein</keyword>
<dbReference type="EC" id="2.7.13.3" evidence="2"/>
<dbReference type="STRING" id="192904.SAMN04488514_12037"/>
<dbReference type="SMART" id="SM00086">
    <property type="entry name" value="PAC"/>
    <property type="match status" value="1"/>
</dbReference>
<dbReference type="SMART" id="SM00387">
    <property type="entry name" value="HATPase_c"/>
    <property type="match status" value="1"/>
</dbReference>
<dbReference type="Pfam" id="PF02518">
    <property type="entry name" value="HATPase_c"/>
    <property type="match status" value="1"/>
</dbReference>
<dbReference type="SUPFAM" id="SSF47384">
    <property type="entry name" value="Homodimeric domain of signal transducing histidine kinase"/>
    <property type="match status" value="1"/>
</dbReference>